<sequence>MEDTDLIAPLVPNKGDTDDTDDDQQSIDRISSIDSVPNKVDTDDTKDDQQPIDRISSIDSDSRRSPAAPQTSSRRSNLKRPTAEMAPQSPVSKRRGQRSISQPHNFRDLLDPEVDQEAAAIAALSQALRHNVHPYVDSLPHCPSGR</sequence>
<evidence type="ECO:0000256" key="1">
    <source>
        <dbReference type="SAM" id="MobiDB-lite"/>
    </source>
</evidence>
<evidence type="ECO:0000313" key="2">
    <source>
        <dbReference type="EMBL" id="OAA47108.1"/>
    </source>
</evidence>
<comment type="caution">
    <text evidence="2">The sequence shown here is derived from an EMBL/GenBank/DDBJ whole genome shotgun (WGS) entry which is preliminary data.</text>
</comment>
<proteinExistence type="predicted"/>
<name>A0A162JPC0_METRR</name>
<dbReference type="Proteomes" id="UP000243498">
    <property type="component" value="Unassembled WGS sequence"/>
</dbReference>
<accession>A0A162JPC0</accession>
<keyword evidence="3" id="KW-1185">Reference proteome</keyword>
<organism evidence="2 3">
    <name type="scientific">Metarhizium rileyi (strain RCEF 4871)</name>
    <name type="common">Nomuraea rileyi</name>
    <dbReference type="NCBI Taxonomy" id="1649241"/>
    <lineage>
        <taxon>Eukaryota</taxon>
        <taxon>Fungi</taxon>
        <taxon>Dikarya</taxon>
        <taxon>Ascomycota</taxon>
        <taxon>Pezizomycotina</taxon>
        <taxon>Sordariomycetes</taxon>
        <taxon>Hypocreomycetidae</taxon>
        <taxon>Hypocreales</taxon>
        <taxon>Clavicipitaceae</taxon>
        <taxon>Metarhizium</taxon>
    </lineage>
</organism>
<gene>
    <name evidence="2" type="ORF">NOR_02744</name>
</gene>
<feature type="compositionally biased region" description="Low complexity" evidence="1">
    <location>
        <begin position="27"/>
        <end position="39"/>
    </location>
</feature>
<feature type="compositionally biased region" description="Basic and acidic residues" evidence="1">
    <location>
        <begin position="40"/>
        <end position="51"/>
    </location>
</feature>
<dbReference type="AlphaFoldDB" id="A0A162JPC0"/>
<reference evidence="2 3" key="1">
    <citation type="journal article" date="2016" name="Genome Biol. Evol.">
        <title>Divergent and convergent evolution of fungal pathogenicity.</title>
        <authorList>
            <person name="Shang Y."/>
            <person name="Xiao G."/>
            <person name="Zheng P."/>
            <person name="Cen K."/>
            <person name="Zhan S."/>
            <person name="Wang C."/>
        </authorList>
    </citation>
    <scope>NUCLEOTIDE SEQUENCE [LARGE SCALE GENOMIC DNA]</scope>
    <source>
        <strain evidence="2 3">RCEF 4871</strain>
    </source>
</reference>
<evidence type="ECO:0000313" key="3">
    <source>
        <dbReference type="Proteomes" id="UP000243498"/>
    </source>
</evidence>
<protein>
    <submittedName>
        <fullName evidence="2">Uncharacterized protein</fullName>
    </submittedName>
</protein>
<dbReference type="EMBL" id="AZHC01000006">
    <property type="protein sequence ID" value="OAA47108.1"/>
    <property type="molecule type" value="Genomic_DNA"/>
</dbReference>
<feature type="region of interest" description="Disordered" evidence="1">
    <location>
        <begin position="1"/>
        <end position="112"/>
    </location>
</feature>